<reference evidence="4" key="1">
    <citation type="submission" date="2016-11" db="UniProtKB">
        <authorList>
            <consortium name="WormBaseParasite"/>
        </authorList>
    </citation>
    <scope>IDENTIFICATION</scope>
</reference>
<dbReference type="InterPro" id="IPR001478">
    <property type="entry name" value="PDZ"/>
</dbReference>
<dbReference type="InterPro" id="IPR027417">
    <property type="entry name" value="P-loop_NTPase"/>
</dbReference>
<dbReference type="InterPro" id="IPR050716">
    <property type="entry name" value="MAGUK"/>
</dbReference>
<evidence type="ECO:0000256" key="1">
    <source>
        <dbReference type="ARBA" id="ARBA00007014"/>
    </source>
</evidence>
<dbReference type="InterPro" id="IPR008145">
    <property type="entry name" value="GK/Ca_channel_bsu"/>
</dbReference>
<organism evidence="3 4">
    <name type="scientific">Macrostomum lignano</name>
    <dbReference type="NCBI Taxonomy" id="282301"/>
    <lineage>
        <taxon>Eukaryota</taxon>
        <taxon>Metazoa</taxon>
        <taxon>Spiralia</taxon>
        <taxon>Lophotrochozoa</taxon>
        <taxon>Platyhelminthes</taxon>
        <taxon>Rhabditophora</taxon>
        <taxon>Macrostomorpha</taxon>
        <taxon>Macrostomida</taxon>
        <taxon>Macrostomidae</taxon>
        <taxon>Macrostomum</taxon>
    </lineage>
</organism>
<dbReference type="Gene3D" id="2.30.30.40">
    <property type="entry name" value="SH3 Domains"/>
    <property type="match status" value="1"/>
</dbReference>
<dbReference type="Gene3D" id="2.30.42.10">
    <property type="match status" value="1"/>
</dbReference>
<sequence length="583" mass="62108">MNDSKNGGGSLGRRPPPPQPPPPQSVWATPDIVPLTPPQAAAASASPSSAGKVGQAPRSVTLRRPAGGGGLGFNIVGGEAPGEPIYVSATTPGGPADRPGGLLRGDQLLSVNGVDLTSASHDQAVQALKKSGDPARLQVVYRPDEYQRFEEQEAESPTSTEQPQPQSQPQPQPQSQPQPQPQSQPQSQSRPQRQPPPYATLPRAGVAAVPSSVSGRGTLRTTQKRSLYVRALFDYDPAKDAGLPSRGLAFRRGDILHVVNASDSEWWQARRLAPGEPDQASMGIIPSKRRVERRERSKQRRVNFNSRLSSQSSGPPLSPSMGSSAAASSTLAASPDGSVDRKKSGSLLRRLHSGSGRAAASGDDLSSDDPSGSSAPLVPTYKAVQQSKLSLAKPVILLGPLKDYLTDALPAALPGRFDQCVPHTTRQPRDGEVDGRDYHFVASREQMEREISSQLFVEAGQYNGNLYGTSLASVRRVAESGRHCLLDVSGGAIHRLESAGLPPIVLFVRPASVQNILELKPGIAEDQAAKMYDRAVKLEAEFGNLFTAVLSGRTPDEILGQAQQAINRHADEPVWVAIKDEQI</sequence>
<dbReference type="SUPFAM" id="SSF52540">
    <property type="entry name" value="P-loop containing nucleoside triphosphate hydrolases"/>
    <property type="match status" value="1"/>
</dbReference>
<dbReference type="AlphaFoldDB" id="A0A1I8H294"/>
<dbReference type="InterPro" id="IPR036034">
    <property type="entry name" value="PDZ_sf"/>
</dbReference>
<evidence type="ECO:0000313" key="4">
    <source>
        <dbReference type="WBParaSite" id="maker-uti_cns_0003962-snap-gene-0.7-mRNA-1"/>
    </source>
</evidence>
<dbReference type="SUPFAM" id="SSF81995">
    <property type="entry name" value="beta-sandwich domain of Sec23/24"/>
    <property type="match status" value="1"/>
</dbReference>
<dbReference type="SUPFAM" id="SSF50044">
    <property type="entry name" value="SH3-domain"/>
    <property type="match status" value="1"/>
</dbReference>
<protein>
    <submittedName>
        <fullName evidence="4">Disks large 1 tumor suppressor protein</fullName>
    </submittedName>
</protein>
<dbReference type="Pfam" id="PF00595">
    <property type="entry name" value="PDZ"/>
    <property type="match status" value="1"/>
</dbReference>
<dbReference type="CDD" id="cd00071">
    <property type="entry name" value="GMPK"/>
    <property type="match status" value="1"/>
</dbReference>
<dbReference type="Pfam" id="PF00625">
    <property type="entry name" value="Guanylate_kin"/>
    <property type="match status" value="1"/>
</dbReference>
<keyword evidence="2" id="KW-0728">SH3 domain</keyword>
<dbReference type="Gene3D" id="3.40.50.300">
    <property type="entry name" value="P-loop containing nucleotide triphosphate hydrolases"/>
    <property type="match status" value="1"/>
</dbReference>
<evidence type="ECO:0000256" key="2">
    <source>
        <dbReference type="ARBA" id="ARBA00022443"/>
    </source>
</evidence>
<dbReference type="Pfam" id="PF00018">
    <property type="entry name" value="SH3_1"/>
    <property type="match status" value="1"/>
</dbReference>
<proteinExistence type="inferred from homology"/>
<dbReference type="InterPro" id="IPR001452">
    <property type="entry name" value="SH3_domain"/>
</dbReference>
<accession>A0A1I8H294</accession>
<dbReference type="PROSITE" id="PS50106">
    <property type="entry name" value="PDZ"/>
    <property type="match status" value="1"/>
</dbReference>
<dbReference type="InterPro" id="IPR036028">
    <property type="entry name" value="SH3-like_dom_sf"/>
</dbReference>
<dbReference type="InterPro" id="IPR008144">
    <property type="entry name" value="Guanylate_kin-like_dom"/>
</dbReference>
<dbReference type="InterPro" id="IPR020590">
    <property type="entry name" value="Guanylate_kinase_CS"/>
</dbReference>
<dbReference type="SMART" id="SM00072">
    <property type="entry name" value="GuKc"/>
    <property type="match status" value="1"/>
</dbReference>
<dbReference type="PANTHER" id="PTHR23122">
    <property type="entry name" value="MEMBRANE-ASSOCIATED GUANYLATE KINASE MAGUK"/>
    <property type="match status" value="1"/>
</dbReference>
<dbReference type="PROSITE" id="PS00856">
    <property type="entry name" value="GUANYLATE_KINASE_1"/>
    <property type="match status" value="1"/>
</dbReference>
<dbReference type="PROSITE" id="PS50002">
    <property type="entry name" value="SH3"/>
    <property type="match status" value="1"/>
</dbReference>
<dbReference type="Proteomes" id="UP000095280">
    <property type="component" value="Unplaced"/>
</dbReference>
<dbReference type="OrthoDB" id="78824at2759"/>
<keyword evidence="3" id="KW-1185">Reference proteome</keyword>
<comment type="similarity">
    <text evidence="1">Belongs to the MAGUK family.</text>
</comment>
<dbReference type="SMART" id="SM00228">
    <property type="entry name" value="PDZ"/>
    <property type="match status" value="1"/>
</dbReference>
<dbReference type="SUPFAM" id="SSF50156">
    <property type="entry name" value="PDZ domain-like"/>
    <property type="match status" value="1"/>
</dbReference>
<name>A0A1I8H294_9PLAT</name>
<dbReference type="SMART" id="SM00326">
    <property type="entry name" value="SH3"/>
    <property type="match status" value="1"/>
</dbReference>
<dbReference type="STRING" id="282301.A0A1I8H294"/>
<dbReference type="PROSITE" id="PS50052">
    <property type="entry name" value="GUANYLATE_KINASE_2"/>
    <property type="match status" value="1"/>
</dbReference>
<dbReference type="WBParaSite" id="maker-uti_cns_0003962-snap-gene-0.7-mRNA-1">
    <property type="protein sequence ID" value="maker-uti_cns_0003962-snap-gene-0.7-mRNA-1"/>
    <property type="gene ID" value="maker-uti_cns_0003962-snap-gene-0.7"/>
</dbReference>
<evidence type="ECO:0000313" key="3">
    <source>
        <dbReference type="Proteomes" id="UP000095280"/>
    </source>
</evidence>